<evidence type="ECO:0000256" key="4">
    <source>
        <dbReference type="PIRSR" id="PIRSR601559-51"/>
    </source>
</evidence>
<organism evidence="6 7">
    <name type="scientific">Heyndrickxia oleronia</name>
    <dbReference type="NCBI Taxonomy" id="38875"/>
    <lineage>
        <taxon>Bacteria</taxon>
        <taxon>Bacillati</taxon>
        <taxon>Bacillota</taxon>
        <taxon>Bacilli</taxon>
        <taxon>Bacillales</taxon>
        <taxon>Bacillaceae</taxon>
        <taxon>Heyndrickxia</taxon>
    </lineage>
</organism>
<dbReference type="PANTHER" id="PTHR10819">
    <property type="entry name" value="PHOSPHOTRIESTERASE-RELATED"/>
    <property type="match status" value="1"/>
</dbReference>
<feature type="binding site" description="via carbamate group" evidence="4">
    <location>
        <position position="134"/>
    </location>
    <ligand>
        <name>Zn(2+)</name>
        <dbReference type="ChEBI" id="CHEBI:29105"/>
        <label>1</label>
    </ligand>
</feature>
<name>A0A8E2IGC9_9BACI</name>
<feature type="binding site" evidence="4">
    <location>
        <position position="252"/>
    </location>
    <ligand>
        <name>Zn(2+)</name>
        <dbReference type="ChEBI" id="CHEBI:29105"/>
        <label>1</label>
    </ligand>
</feature>
<dbReference type="Pfam" id="PF02126">
    <property type="entry name" value="PTE"/>
    <property type="match status" value="1"/>
</dbReference>
<feature type="binding site" evidence="4">
    <location>
        <position position="195"/>
    </location>
    <ligand>
        <name>Zn(2+)</name>
        <dbReference type="ChEBI" id="CHEBI:29105"/>
        <label>2</label>
    </ligand>
</feature>
<dbReference type="PIRSF" id="PIRSF016839">
    <property type="entry name" value="PhP"/>
    <property type="match status" value="1"/>
</dbReference>
<comment type="similarity">
    <text evidence="5">Belongs to the metallo-dependent hydrolases superfamily. Phosphotriesterase family.</text>
</comment>
<dbReference type="CDD" id="cd00530">
    <property type="entry name" value="PTE"/>
    <property type="match status" value="1"/>
</dbReference>
<keyword evidence="2" id="KW-0378">Hydrolase</keyword>
<evidence type="ECO:0000256" key="5">
    <source>
        <dbReference type="PROSITE-ProRule" id="PRU00679"/>
    </source>
</evidence>
<feature type="modified residue" description="N6-carboxylysine" evidence="3 5">
    <location>
        <position position="134"/>
    </location>
</feature>
<dbReference type="Proteomes" id="UP000189761">
    <property type="component" value="Unassembled WGS sequence"/>
</dbReference>
<feature type="binding site" evidence="4">
    <location>
        <position position="167"/>
    </location>
    <ligand>
        <name>Zn(2+)</name>
        <dbReference type="ChEBI" id="CHEBI:29105"/>
        <label>2</label>
    </ligand>
</feature>
<dbReference type="RefSeq" id="WP_071974752.1">
    <property type="nucleotide sequence ID" value="NZ_CP065424.1"/>
</dbReference>
<protein>
    <submittedName>
        <fullName evidence="6">Phosphotriesterase-related protein</fullName>
    </submittedName>
</protein>
<evidence type="ECO:0000256" key="3">
    <source>
        <dbReference type="PIRSR" id="PIRSR601559-50"/>
    </source>
</evidence>
<evidence type="ECO:0000256" key="1">
    <source>
        <dbReference type="ARBA" id="ARBA00022723"/>
    </source>
</evidence>
<sequence length="306" mass="34443">MKKIRTLLGDIEPSQLGFTYSHEHLWTNPPAQQKDRDLELTDYEASVSELWRFKKAGGNALVDATTLDYGRDAGKMRQMSIETGVHVIATTGFNKHVYFPKWVEALTIEEITQKLVRDVTIGMDGTTSKAGFLKSGSWNQLIHPLEEKVTRAVARAQLQTGAPIWLHTEAGTMGMEMLDILEEEGIDLSLVGVGHSDRNADAYYHLQLAKRGAYVQFDGSSKIKYYPDSTRVELIKNMIENGYVKQLLISGDMGRQCYLHAYGGGPGFEYIIKKFIPRLLDEGISQEDIHTIFVKNPARWLAQFEG</sequence>
<evidence type="ECO:0000256" key="2">
    <source>
        <dbReference type="ARBA" id="ARBA00022801"/>
    </source>
</evidence>
<keyword evidence="1 4" id="KW-0479">Metal-binding</keyword>
<evidence type="ECO:0000313" key="6">
    <source>
        <dbReference type="EMBL" id="OOP69451.1"/>
    </source>
</evidence>
<dbReference type="SUPFAM" id="SSF51556">
    <property type="entry name" value="Metallo-dependent hydrolases"/>
    <property type="match status" value="1"/>
</dbReference>
<dbReference type="PANTHER" id="PTHR10819:SF3">
    <property type="entry name" value="PHOSPHOTRIESTERASE-RELATED PROTEIN"/>
    <property type="match status" value="1"/>
</dbReference>
<reference evidence="6 7" key="1">
    <citation type="submission" date="2017-01" db="EMBL/GenBank/DDBJ databases">
        <title>Draft genome sequence of Bacillus oleronius.</title>
        <authorList>
            <person name="Allam M."/>
        </authorList>
    </citation>
    <scope>NUCLEOTIDE SEQUENCE [LARGE SCALE GENOMIC DNA]</scope>
    <source>
        <strain evidence="6 7">DSM 9356</strain>
    </source>
</reference>
<comment type="cofactor">
    <cofactor evidence="4">
        <name>a divalent metal cation</name>
        <dbReference type="ChEBI" id="CHEBI:60240"/>
    </cofactor>
    <text evidence="4">Binds 2 divalent metal cations per subunit.</text>
</comment>
<feature type="binding site" evidence="4">
    <location>
        <position position="24"/>
    </location>
    <ligand>
        <name>Zn(2+)</name>
        <dbReference type="ChEBI" id="CHEBI:29105"/>
        <label>1</label>
    </ligand>
</feature>
<dbReference type="AlphaFoldDB" id="A0A8E2IGC9"/>
<dbReference type="GO" id="GO:0008270">
    <property type="term" value="F:zinc ion binding"/>
    <property type="evidence" value="ECO:0007669"/>
    <property type="project" value="InterPro"/>
</dbReference>
<dbReference type="Gene3D" id="3.20.20.140">
    <property type="entry name" value="Metal-dependent hydrolases"/>
    <property type="match status" value="1"/>
</dbReference>
<feature type="binding site" evidence="4">
    <location>
        <position position="22"/>
    </location>
    <ligand>
        <name>Zn(2+)</name>
        <dbReference type="ChEBI" id="CHEBI:29105"/>
        <label>1</label>
    </ligand>
</feature>
<dbReference type="GO" id="GO:0016787">
    <property type="term" value="F:hydrolase activity"/>
    <property type="evidence" value="ECO:0007669"/>
    <property type="project" value="UniProtKB-KW"/>
</dbReference>
<comment type="caution">
    <text evidence="6">The sequence shown here is derived from an EMBL/GenBank/DDBJ whole genome shotgun (WGS) entry which is preliminary data.</text>
</comment>
<feature type="binding site" description="via carbamate group" evidence="4">
    <location>
        <position position="134"/>
    </location>
    <ligand>
        <name>Zn(2+)</name>
        <dbReference type="ChEBI" id="CHEBI:29105"/>
        <label>2</label>
    </ligand>
</feature>
<evidence type="ECO:0000313" key="7">
    <source>
        <dbReference type="Proteomes" id="UP000189761"/>
    </source>
</evidence>
<dbReference type="InterPro" id="IPR001559">
    <property type="entry name" value="Phosphotriesterase"/>
</dbReference>
<dbReference type="EMBL" id="MTLA01000053">
    <property type="protein sequence ID" value="OOP69451.1"/>
    <property type="molecule type" value="Genomic_DNA"/>
</dbReference>
<accession>A0A8E2IGC9</accession>
<proteinExistence type="inferred from homology"/>
<dbReference type="InterPro" id="IPR032466">
    <property type="entry name" value="Metal_Hydrolase"/>
</dbReference>
<dbReference type="PROSITE" id="PS51347">
    <property type="entry name" value="PHOSPHOTRIESTERASE_2"/>
    <property type="match status" value="1"/>
</dbReference>
<gene>
    <name evidence="6" type="ORF">BWZ43_05040</name>
</gene>
<keyword evidence="7" id="KW-1185">Reference proteome</keyword>